<accession>A0ABV0B2Y0</accession>
<gene>
    <name evidence="1" type="ORF">AAH991_39805</name>
</gene>
<evidence type="ECO:0000313" key="1">
    <source>
        <dbReference type="EMBL" id="MEN3541308.1"/>
    </source>
</evidence>
<dbReference type="Proteomes" id="UP001447516">
    <property type="component" value="Unassembled WGS sequence"/>
</dbReference>
<name>A0ABV0B2Y0_9ACTN</name>
<protein>
    <submittedName>
        <fullName evidence="1">Uncharacterized protein</fullName>
    </submittedName>
</protein>
<comment type="caution">
    <text evidence="1">The sequence shown here is derived from an EMBL/GenBank/DDBJ whole genome shotgun (WGS) entry which is preliminary data.</text>
</comment>
<evidence type="ECO:0000313" key="2">
    <source>
        <dbReference type="Proteomes" id="UP001447516"/>
    </source>
</evidence>
<sequence length="638" mass="68395">MDEFEKGLGRAEDVMGRNEHVLDRTLRRLGLDTSGLAAVREMRNWIAAARPDLRRRSATIRAEQTEWAASGAVPGGLSAFDEALYGRAGRDPDVYAAVTALTDAAAGGEADERTLAALEKRKGDAAFTTALMTTLGAAGFRALMAQTVEHGGGRKTQRLQAALGSALGTASRRLGDAWRDELTSGFRVGWQEGLAVALALKQGGYDTRFLTAVAGKLDAWDREMAKFPVGSDPGVMRTVMEALSRDPAAAQDFFTGDPTMLKRYLTERGLGDGGTALGKALEAATLTFRDHEGSPQDPSRGYLSAKLTSELVHTEAGRIEAGRPSFLKPVTTGRILAGYISDIDYVAQRGRDFKVPSVRGVDSPGVPGQDSWGAQFNKKELRAVMQEAFADQAAFVPVMAAQTAFTGHLLDYGAAQMATRREKGDDPAGTLLANAQQAGAGFGLIADAAGLAKIEAGKELDEAQERNMKVLMAVVNTALVFPKKGGWPITADLVGAWTGIVEDSAKGDAESKARSEANTAVDQARTLVHDLTASAMLKHGLFGRAEPADENHPWATLEGLKEGGDPRDNPNNFLKDDGRTLMTIDEMTDKTATNDTDRYRRVGAYERWLHDGLSGKPWRDVEARLDQGFSQSFGKYGA</sequence>
<dbReference type="RefSeq" id="WP_346231133.1">
    <property type="nucleotide sequence ID" value="NZ_JBDJAW010000102.1"/>
</dbReference>
<dbReference type="EMBL" id="JBDJAW010000102">
    <property type="protein sequence ID" value="MEN3541308.1"/>
    <property type="molecule type" value="Genomic_DNA"/>
</dbReference>
<proteinExistence type="predicted"/>
<reference evidence="1 2" key="1">
    <citation type="submission" date="2024-05" db="EMBL/GenBank/DDBJ databases">
        <title>Microbispora sp.ZYX-F-249.</title>
        <authorList>
            <person name="Xie H."/>
        </authorList>
    </citation>
    <scope>NUCLEOTIDE SEQUENCE [LARGE SCALE GENOMIC DNA]</scope>
    <source>
        <strain evidence="1 2">ZYX-F-249</strain>
    </source>
</reference>
<keyword evidence="2" id="KW-1185">Reference proteome</keyword>
<organism evidence="1 2">
    <name type="scientific">Microbispora maris</name>
    <dbReference type="NCBI Taxonomy" id="3144104"/>
    <lineage>
        <taxon>Bacteria</taxon>
        <taxon>Bacillati</taxon>
        <taxon>Actinomycetota</taxon>
        <taxon>Actinomycetes</taxon>
        <taxon>Streptosporangiales</taxon>
        <taxon>Streptosporangiaceae</taxon>
        <taxon>Microbispora</taxon>
    </lineage>
</organism>